<evidence type="ECO:0000259" key="2">
    <source>
        <dbReference type="Pfam" id="PF17173"/>
    </source>
</evidence>
<dbReference type="EMBL" id="ACRE02000065">
    <property type="protein sequence ID" value="EGE38255.2"/>
    <property type="molecule type" value="Genomic_DNA"/>
</dbReference>
<sequence length="536" mass="58736">MTVQSSMLIRAGGLRAVTAFVSNIMLCLVLISSLPVMWLWPFGGDYHPTVEVRDDAHLFQTAPLVAEIKSMEFRRKVHVVVLTIPKVNEASLNEEVLAYARHHGTGASKWISQSNPNHWADGILILAVAPDSRKVGCYFGDDVKVSLSQQEMIIAAGGDRFSEADWYGGMISMAETSSDLIGRPPGNLLTKIVIPGALSVCGAVWLVYYMRRGLMARRFAKEALRSYSNTTHDYDATELRASTIPDDEEHGAQILTRYRWFCDEYEDVTRAWNDFGSPAGAQWFQAGMAKQTLSLRTRSRDLESLEKAVSNGSCFLTMSPGWEDVWDNEIGPLMEDLQSLERMCTKIDSSRRMTVDTSQTRDWIRWWRLRVNQVTSDMESGSCSPSAALDELTIMSNASKAEARSLAREALKAKASRRASSRIQHFNKRRRSRLGKAYGGSWAVDNAFRRYDAASTICVNADSPGACAISSDDETPFDAVVSVAHLLSDYVASSRYVQILSGGAGGASDFSGGSDSSVTGYGSGSGFSGAGSSSSF</sequence>
<dbReference type="AlphaFoldDB" id="F2UYF4"/>
<dbReference type="InterPro" id="IPR033435">
    <property type="entry name" value="DUF5129"/>
</dbReference>
<dbReference type="Pfam" id="PF17173">
    <property type="entry name" value="DUF5129"/>
    <property type="match status" value="1"/>
</dbReference>
<proteinExistence type="predicted"/>
<comment type="caution">
    <text evidence="3">The sequence shown here is derived from an EMBL/GenBank/DDBJ whole genome shotgun (WGS) entry which is preliminary data.</text>
</comment>
<feature type="domain" description="DUF5129" evidence="2">
    <location>
        <begin position="52"/>
        <end position="392"/>
    </location>
</feature>
<evidence type="ECO:0000313" key="3">
    <source>
        <dbReference type="EMBL" id="EGE38255.2"/>
    </source>
</evidence>
<keyword evidence="1" id="KW-0472">Membrane</keyword>
<gene>
    <name evidence="3" type="ORF">HMPREF0059_01109</name>
</gene>
<dbReference type="eggNOG" id="ENOG50337I7">
    <property type="taxonomic scope" value="Bacteria"/>
</dbReference>
<dbReference type="HOGENOM" id="CLU_036055_0_0_11"/>
<protein>
    <recommendedName>
        <fullName evidence="2">DUF5129 domain-containing protein</fullName>
    </recommendedName>
</protein>
<keyword evidence="1" id="KW-0812">Transmembrane</keyword>
<dbReference type="Gene3D" id="3.10.310.50">
    <property type="match status" value="1"/>
</dbReference>
<accession>F2UYF4</accession>
<evidence type="ECO:0000256" key="1">
    <source>
        <dbReference type="SAM" id="Phobius"/>
    </source>
</evidence>
<reference evidence="3 4" key="2">
    <citation type="submission" date="2011-10" db="EMBL/GenBank/DDBJ databases">
        <title>The Genome Sequence of Actinomyces viscosus C505.</title>
        <authorList>
            <consortium name="The Broad Institute Genome Sequencing Platform"/>
            <consortium name="The Broad Institute Genome Sequencing Center for Infectious Disease"/>
            <person name="Earl A."/>
            <person name="Ward D."/>
            <person name="Feldgarden M."/>
            <person name="Gevers D."/>
            <person name="Sibley C.D."/>
            <person name="Field T.R."/>
            <person name="Grinwis M."/>
            <person name="Eshaghurshan C.S."/>
            <person name="Surette M.G."/>
            <person name="Young S.K."/>
            <person name="Zeng Q."/>
            <person name="Gargeya S."/>
            <person name="Fitzgerald M."/>
            <person name="Haas B."/>
            <person name="Abouelleil A."/>
            <person name="Alvarado L."/>
            <person name="Arachchi H.M."/>
            <person name="Berlin A."/>
            <person name="Brown A."/>
            <person name="Chapman S.B."/>
            <person name="Chen Z."/>
            <person name="Dunbar C."/>
            <person name="Freedman E."/>
            <person name="Gearin G."/>
            <person name="Goldberg J."/>
            <person name="Griggs A."/>
            <person name="Gujja S."/>
            <person name="Heiman D."/>
            <person name="Howarth C."/>
            <person name="Larson L."/>
            <person name="Lui A."/>
            <person name="MacDonald P.J.P."/>
            <person name="Montmayeur A."/>
            <person name="Murphy C."/>
            <person name="Neiman D."/>
            <person name="Pearson M."/>
            <person name="Priest M."/>
            <person name="Roberts A."/>
            <person name="Saif S."/>
            <person name="Shea T."/>
            <person name="Shenoy N."/>
            <person name="Sisk P."/>
            <person name="Stolte C."/>
            <person name="Sykes S."/>
            <person name="Wortman J."/>
            <person name="Nusbaum C."/>
            <person name="Birren B."/>
        </authorList>
    </citation>
    <scope>NUCLEOTIDE SEQUENCE [LARGE SCALE GENOMIC DNA]</scope>
    <source>
        <strain evidence="3 4">C505</strain>
    </source>
</reference>
<reference evidence="4" key="1">
    <citation type="submission" date="2010-02" db="EMBL/GenBank/DDBJ databases">
        <title>The Genome Sequence of Prevotella oris strain C735.</title>
        <authorList>
            <consortium name="The Broad Institute Genome Sequencing Platform"/>
            <person name="Ward D."/>
            <person name="Feldgarden M."/>
            <person name="Earl A."/>
            <person name="Young S.K."/>
            <person name="Zeng Q."/>
            <person name="Koehrsen M."/>
            <person name="Alvarado L."/>
            <person name="Berlin A."/>
            <person name="Bochicchio J."/>
            <person name="Borenstein D."/>
            <person name="Chapman S.B."/>
            <person name="Chen Z."/>
            <person name="Engels R."/>
            <person name="Freedman E."/>
            <person name="Gellesch M."/>
            <person name="Goldberg J."/>
            <person name="Griggs A."/>
            <person name="Gujja S."/>
            <person name="Heilman E."/>
            <person name="Heiman D."/>
            <person name="Hepburn T."/>
            <person name="Howarth C."/>
            <person name="Jen D."/>
            <person name="Larson L."/>
            <person name="Mehta T."/>
            <person name="Park D."/>
            <person name="Pearson M."/>
            <person name="Roberts A."/>
            <person name="Saif S."/>
            <person name="Shea T."/>
            <person name="Shenoy N."/>
            <person name="Sisk P."/>
            <person name="Stolte C."/>
            <person name="Sykes S."/>
            <person name="Thomson T."/>
            <person name="Walk T."/>
            <person name="White J."/>
            <person name="Yandava C."/>
            <person name="Sibley C.D."/>
            <person name="Field T.R."/>
            <person name="Grinwis M."/>
            <person name="Eshaghurshan C.S."/>
            <person name="Surette M.G."/>
            <person name="Haas B."/>
            <person name="Nusbaum C."/>
            <person name="Birren B."/>
        </authorList>
    </citation>
    <scope>NUCLEOTIDE SEQUENCE [LARGE SCALE GENOMIC DNA]</scope>
    <source>
        <strain evidence="4">C505</strain>
    </source>
</reference>
<evidence type="ECO:0000313" key="4">
    <source>
        <dbReference type="Proteomes" id="UP000004668"/>
    </source>
</evidence>
<keyword evidence="1" id="KW-1133">Transmembrane helix</keyword>
<feature type="transmembrane region" description="Helical" evidence="1">
    <location>
        <begin position="12"/>
        <end position="40"/>
    </location>
</feature>
<name>F2UYF4_ACTVI</name>
<organism evidence="3 4">
    <name type="scientific">Actinomyces viscosus C505</name>
    <dbReference type="NCBI Taxonomy" id="562973"/>
    <lineage>
        <taxon>Bacteria</taxon>
        <taxon>Bacillati</taxon>
        <taxon>Actinomycetota</taxon>
        <taxon>Actinomycetes</taxon>
        <taxon>Actinomycetales</taxon>
        <taxon>Actinomycetaceae</taxon>
        <taxon>Actinomyces</taxon>
    </lineage>
</organism>
<feature type="transmembrane region" description="Helical" evidence="1">
    <location>
        <begin position="188"/>
        <end position="209"/>
    </location>
</feature>
<dbReference type="Proteomes" id="UP000004668">
    <property type="component" value="Unassembled WGS sequence"/>
</dbReference>